<dbReference type="NCBIfam" id="TIGR02937">
    <property type="entry name" value="sigma70-ECF"/>
    <property type="match status" value="1"/>
</dbReference>
<dbReference type="SUPFAM" id="SSF88659">
    <property type="entry name" value="Sigma3 and sigma4 domains of RNA polymerase sigma factors"/>
    <property type="match status" value="1"/>
</dbReference>
<feature type="domain" description="RNA polymerase sigma-70 region 2" evidence="8">
    <location>
        <begin position="38"/>
        <end position="95"/>
    </location>
</feature>
<evidence type="ECO:0000256" key="6">
    <source>
        <dbReference type="SAM" id="MobiDB-lite"/>
    </source>
</evidence>
<feature type="region of interest" description="Disordered" evidence="6">
    <location>
        <begin position="290"/>
        <end position="309"/>
    </location>
</feature>
<dbReference type="InterPro" id="IPR014284">
    <property type="entry name" value="RNA_pol_sigma-70_dom"/>
</dbReference>
<sequence length="685" mass="70102">MSRAQASDASDANLLARTRDGDESAYAELWHRHSAAGLTVARSITSSLDHDDLVQESFVRVFTAVRKGGGPKGAFRPYLFTTLRNTAAEWGRKKRETSLDTLESFEDPSTTDAATEAALDRGLTATAYRSLPTRWQEVLWYSEVEQMTPAEIGPLLGMKANSVAALTYRAREGLRQAWIQAHINSVAEGSECRWTLERMGSYARSALGKRDTMRFDNHLDECAKCTIVVAEAKAVGSRIALVLLPLTIGATGASAYLAWLQSGQTAAVMAMPVGVAAGVGAPAAAGAGAAAAGGSGSAGSGGGGAGAGSSASGLSGGAIAVGGTVVAGVLAAAVAAAVIFIPALLPGNETNPTSPPQAASQPPAIDDPDEDAAPNDDAPEDAPPADEPPAEDYSPVVPPEDDPPADNPPVNEPPADDPDESTPPNEGDNETIAPDAPPAAPTDISVTPSSGGSDPAISGIATPGSTIEATAEPADTASTSSTGSSTQSLGTAPSTTSSVSPSSVPANLASPFTAAEPSASTLTFTTEADGNGKWLLTLDGLEPVEYSVTVTASINGRTSAPSAPATVSGPRDPLAITGVDADWVDDDQCRRDQRHERCLKFDSVAVNAPEGTNITIEIAVPGGDTITVSGEVSEGALAFTEGVFIYLGLKSWYGTTITVTDTAGDGSTCVDLRDWVPWWDWPKSS</sequence>
<evidence type="ECO:0000256" key="1">
    <source>
        <dbReference type="ARBA" id="ARBA00010641"/>
    </source>
</evidence>
<feature type="transmembrane region" description="Helical" evidence="7">
    <location>
        <begin position="239"/>
        <end position="259"/>
    </location>
</feature>
<dbReference type="InterPro" id="IPR027383">
    <property type="entry name" value="Znf_put"/>
</dbReference>
<protein>
    <submittedName>
        <fullName evidence="10">Sigma-70 family RNA polymerase sigma factor</fullName>
    </submittedName>
</protein>
<evidence type="ECO:0000313" key="10">
    <source>
        <dbReference type="EMBL" id="QPZ39255.1"/>
    </source>
</evidence>
<evidence type="ECO:0000256" key="3">
    <source>
        <dbReference type="ARBA" id="ARBA00023082"/>
    </source>
</evidence>
<feature type="compositionally biased region" description="Gly residues" evidence="6">
    <location>
        <begin position="291"/>
        <end position="307"/>
    </location>
</feature>
<evidence type="ECO:0000259" key="9">
    <source>
        <dbReference type="Pfam" id="PF13490"/>
    </source>
</evidence>
<dbReference type="InterPro" id="IPR039425">
    <property type="entry name" value="RNA_pol_sigma-70-like"/>
</dbReference>
<keyword evidence="4" id="KW-0238">DNA-binding</keyword>
<organism evidence="10 11">
    <name type="scientific">Paramicrobacterium chengjingii</name>
    <dbReference type="NCBI Taxonomy" id="2769067"/>
    <lineage>
        <taxon>Bacteria</taxon>
        <taxon>Bacillati</taxon>
        <taxon>Actinomycetota</taxon>
        <taxon>Actinomycetes</taxon>
        <taxon>Micrococcales</taxon>
        <taxon>Microbacteriaceae</taxon>
        <taxon>Paramicrobacterium</taxon>
    </lineage>
</organism>
<feature type="compositionally biased region" description="Acidic residues" evidence="6">
    <location>
        <begin position="366"/>
        <end position="390"/>
    </location>
</feature>
<comment type="similarity">
    <text evidence="1">Belongs to the sigma-70 factor family. ECF subfamily.</text>
</comment>
<evidence type="ECO:0000259" key="8">
    <source>
        <dbReference type="Pfam" id="PF04542"/>
    </source>
</evidence>
<keyword evidence="7" id="KW-0812">Transmembrane</keyword>
<dbReference type="SUPFAM" id="SSF88946">
    <property type="entry name" value="Sigma2 domain of RNA polymerase sigma factors"/>
    <property type="match status" value="1"/>
</dbReference>
<evidence type="ECO:0000256" key="2">
    <source>
        <dbReference type="ARBA" id="ARBA00023015"/>
    </source>
</evidence>
<feature type="region of interest" description="Disordered" evidence="6">
    <location>
        <begin position="350"/>
        <end position="505"/>
    </location>
</feature>
<dbReference type="InterPro" id="IPR007627">
    <property type="entry name" value="RNA_pol_sigma70_r2"/>
</dbReference>
<dbReference type="Gene3D" id="1.10.1740.10">
    <property type="match status" value="1"/>
</dbReference>
<keyword evidence="7" id="KW-0472">Membrane</keyword>
<dbReference type="InterPro" id="IPR013325">
    <property type="entry name" value="RNA_pol_sigma_r2"/>
</dbReference>
<keyword evidence="3" id="KW-0731">Sigma factor</keyword>
<keyword evidence="5" id="KW-0804">Transcription</keyword>
<name>A0ABX6YLP5_9MICO</name>
<dbReference type="InterPro" id="IPR013324">
    <property type="entry name" value="RNA_pol_sigma_r3/r4-like"/>
</dbReference>
<evidence type="ECO:0000256" key="5">
    <source>
        <dbReference type="ARBA" id="ARBA00023163"/>
    </source>
</evidence>
<evidence type="ECO:0000313" key="11">
    <source>
        <dbReference type="Proteomes" id="UP000662814"/>
    </source>
</evidence>
<keyword evidence="11" id="KW-1185">Reference proteome</keyword>
<feature type="transmembrane region" description="Helical" evidence="7">
    <location>
        <begin position="318"/>
        <end position="345"/>
    </location>
</feature>
<dbReference type="InterPro" id="IPR036388">
    <property type="entry name" value="WH-like_DNA-bd_sf"/>
</dbReference>
<dbReference type="Gene3D" id="1.10.10.10">
    <property type="entry name" value="Winged helix-like DNA-binding domain superfamily/Winged helix DNA-binding domain"/>
    <property type="match status" value="1"/>
</dbReference>
<dbReference type="PANTHER" id="PTHR43133">
    <property type="entry name" value="RNA POLYMERASE ECF-TYPE SIGMA FACTO"/>
    <property type="match status" value="1"/>
</dbReference>
<evidence type="ECO:0000256" key="4">
    <source>
        <dbReference type="ARBA" id="ARBA00023125"/>
    </source>
</evidence>
<dbReference type="Pfam" id="PF04542">
    <property type="entry name" value="Sigma70_r2"/>
    <property type="match status" value="1"/>
</dbReference>
<reference evidence="10 11" key="1">
    <citation type="submission" date="2020-12" db="EMBL/GenBank/DDBJ databases">
        <title>Microbacterium sp. HY060.</title>
        <authorList>
            <person name="Zhou J."/>
        </authorList>
    </citation>
    <scope>NUCLEOTIDE SEQUENCE [LARGE SCALE GENOMIC DNA]</scope>
    <source>
        <strain evidence="10 11">HY60</strain>
    </source>
</reference>
<proteinExistence type="inferred from homology"/>
<feature type="domain" description="Putative zinc-finger" evidence="9">
    <location>
        <begin position="192"/>
        <end position="225"/>
    </location>
</feature>
<gene>
    <name evidence="10" type="ORF">HCR76_04110</name>
</gene>
<keyword evidence="7" id="KW-1133">Transmembrane helix</keyword>
<dbReference type="Pfam" id="PF13490">
    <property type="entry name" value="zf-HC2"/>
    <property type="match status" value="1"/>
</dbReference>
<dbReference type="EMBL" id="CP061169">
    <property type="protein sequence ID" value="QPZ39255.1"/>
    <property type="molecule type" value="Genomic_DNA"/>
</dbReference>
<dbReference type="RefSeq" id="WP_166988471.1">
    <property type="nucleotide sequence ID" value="NZ_CP061169.1"/>
</dbReference>
<dbReference type="Proteomes" id="UP000662814">
    <property type="component" value="Chromosome"/>
</dbReference>
<keyword evidence="2" id="KW-0805">Transcription regulation</keyword>
<dbReference type="PANTHER" id="PTHR43133:SF8">
    <property type="entry name" value="RNA POLYMERASE SIGMA FACTOR HI_1459-RELATED"/>
    <property type="match status" value="1"/>
</dbReference>
<feature type="compositionally biased region" description="Low complexity" evidence="6">
    <location>
        <begin position="476"/>
        <end position="505"/>
    </location>
</feature>
<evidence type="ECO:0000256" key="7">
    <source>
        <dbReference type="SAM" id="Phobius"/>
    </source>
</evidence>
<accession>A0ABX6YLP5</accession>